<protein>
    <submittedName>
        <fullName evidence="2">Uncharacterized protein</fullName>
    </submittedName>
</protein>
<evidence type="ECO:0000313" key="2">
    <source>
        <dbReference type="EMBL" id="KAK3742311.1"/>
    </source>
</evidence>
<proteinExistence type="predicted"/>
<sequence>MQTFLHLGRALVPAATITDGHTDENDPEVKSEKNSQITKDTLTAIFLGKLNHLGACVCQQIYPPPGERSTSKASQHLAAPVPSTTPLALLMTVTKPVRCSSNLHDPSVCVQLTDTRPIKLRDITFITSSLTR</sequence>
<dbReference type="AlphaFoldDB" id="A0AAE0YEL4"/>
<feature type="region of interest" description="Disordered" evidence="1">
    <location>
        <begin position="16"/>
        <end position="35"/>
    </location>
</feature>
<comment type="caution">
    <text evidence="2">The sequence shown here is derived from an EMBL/GenBank/DDBJ whole genome shotgun (WGS) entry which is preliminary data.</text>
</comment>
<dbReference type="Proteomes" id="UP001283361">
    <property type="component" value="Unassembled WGS sequence"/>
</dbReference>
<accession>A0AAE0YEL4</accession>
<keyword evidence="3" id="KW-1185">Reference proteome</keyword>
<name>A0AAE0YEL4_9GAST</name>
<reference evidence="2" key="1">
    <citation type="journal article" date="2023" name="G3 (Bethesda)">
        <title>A reference genome for the long-term kleptoplast-retaining sea slug Elysia crispata morphotype clarki.</title>
        <authorList>
            <person name="Eastman K.E."/>
            <person name="Pendleton A.L."/>
            <person name="Shaikh M.A."/>
            <person name="Suttiyut T."/>
            <person name="Ogas R."/>
            <person name="Tomko P."/>
            <person name="Gavelis G."/>
            <person name="Widhalm J.R."/>
            <person name="Wisecaver J.H."/>
        </authorList>
    </citation>
    <scope>NUCLEOTIDE SEQUENCE</scope>
    <source>
        <strain evidence="2">ECLA1</strain>
    </source>
</reference>
<dbReference type="EMBL" id="JAWDGP010006365">
    <property type="protein sequence ID" value="KAK3742311.1"/>
    <property type="molecule type" value="Genomic_DNA"/>
</dbReference>
<evidence type="ECO:0000313" key="3">
    <source>
        <dbReference type="Proteomes" id="UP001283361"/>
    </source>
</evidence>
<organism evidence="2 3">
    <name type="scientific">Elysia crispata</name>
    <name type="common">lettuce slug</name>
    <dbReference type="NCBI Taxonomy" id="231223"/>
    <lineage>
        <taxon>Eukaryota</taxon>
        <taxon>Metazoa</taxon>
        <taxon>Spiralia</taxon>
        <taxon>Lophotrochozoa</taxon>
        <taxon>Mollusca</taxon>
        <taxon>Gastropoda</taxon>
        <taxon>Heterobranchia</taxon>
        <taxon>Euthyneura</taxon>
        <taxon>Panpulmonata</taxon>
        <taxon>Sacoglossa</taxon>
        <taxon>Placobranchoidea</taxon>
        <taxon>Plakobranchidae</taxon>
        <taxon>Elysia</taxon>
    </lineage>
</organism>
<feature type="compositionally biased region" description="Basic and acidic residues" evidence="1">
    <location>
        <begin position="20"/>
        <end position="33"/>
    </location>
</feature>
<gene>
    <name evidence="2" type="ORF">RRG08_066085</name>
</gene>
<evidence type="ECO:0000256" key="1">
    <source>
        <dbReference type="SAM" id="MobiDB-lite"/>
    </source>
</evidence>